<protein>
    <submittedName>
        <fullName evidence="1">Sarcosine oxidase subunit gamma</fullName>
    </submittedName>
</protein>
<dbReference type="GeneID" id="80816768"/>
<comment type="caution">
    <text evidence="1">The sequence shown here is derived from an EMBL/GenBank/DDBJ whole genome shotgun (WGS) entry which is preliminary data.</text>
</comment>
<dbReference type="Proteomes" id="UP000182932">
    <property type="component" value="Unassembled WGS sequence"/>
</dbReference>
<dbReference type="Gene3D" id="3.30.70.1520">
    <property type="entry name" value="Heterotetrameric sarcosine oxidase"/>
    <property type="match status" value="1"/>
</dbReference>
<dbReference type="EMBL" id="FNYY01000001">
    <property type="protein sequence ID" value="SEI65297.1"/>
    <property type="molecule type" value="Genomic_DNA"/>
</dbReference>
<organism evidence="1 2">
    <name type="scientific">Marinovum algicola</name>
    <dbReference type="NCBI Taxonomy" id="42444"/>
    <lineage>
        <taxon>Bacteria</taxon>
        <taxon>Pseudomonadati</taxon>
        <taxon>Pseudomonadota</taxon>
        <taxon>Alphaproteobacteria</taxon>
        <taxon>Rhodobacterales</taxon>
        <taxon>Roseobacteraceae</taxon>
        <taxon>Marinovum</taxon>
    </lineage>
</organism>
<gene>
    <name evidence="1" type="ORF">SAMN04487940_101502</name>
</gene>
<dbReference type="Pfam" id="PF04268">
    <property type="entry name" value="SoxG"/>
    <property type="match status" value="1"/>
</dbReference>
<evidence type="ECO:0000313" key="2">
    <source>
        <dbReference type="Proteomes" id="UP000182932"/>
    </source>
</evidence>
<accession>A0A975W6U5</accession>
<dbReference type="RefSeq" id="WP_074834679.1">
    <property type="nucleotide sequence ID" value="NZ_CATLQZ010000004.1"/>
</dbReference>
<proteinExistence type="predicted"/>
<reference evidence="1 2" key="1">
    <citation type="submission" date="2016-10" db="EMBL/GenBank/DDBJ databases">
        <authorList>
            <person name="Varghese N."/>
            <person name="Submissions S."/>
        </authorList>
    </citation>
    <scope>NUCLEOTIDE SEQUENCE [LARGE SCALE GENOMIC DNA]</scope>
    <source>
        <strain evidence="1 2">FF3</strain>
    </source>
</reference>
<dbReference type="Gene3D" id="3.30.1360.120">
    <property type="entry name" value="Probable tRNA modification gtpase trme, domain 1"/>
    <property type="match status" value="1"/>
</dbReference>
<evidence type="ECO:0000313" key="1">
    <source>
        <dbReference type="EMBL" id="SEI65297.1"/>
    </source>
</evidence>
<dbReference type="SUPFAM" id="SSF103025">
    <property type="entry name" value="Folate-binding domain"/>
    <property type="match status" value="1"/>
</dbReference>
<keyword evidence="2" id="KW-1185">Reference proteome</keyword>
<dbReference type="AlphaFoldDB" id="A0A975W6U5"/>
<dbReference type="InterPro" id="IPR027266">
    <property type="entry name" value="TrmE/GcvT-like"/>
</dbReference>
<dbReference type="InterPro" id="IPR007375">
    <property type="entry name" value="SoxG"/>
</dbReference>
<name>A0A975W6U5_9RHOB</name>
<sequence length="187" mass="19635">MHDLTATTALGGTTAEVRDFEGLRISECPDWALASLASRLGREDEVAAAAQALLGAALPGVGACAGDGPVTAFWIGPEQWMLEAPHGSHEDLAARIKAAMGDAGSVTEQTDGWVRFDLEGAGCHQVLELMCNADTRRMDSPAATRTAIAHQSCFLIRRADGHFSVIGPRSSAQSLHHGLIEAAYSAL</sequence>